<gene>
    <name evidence="2" type="ORF">B0H65DRAFT_540333</name>
</gene>
<organism evidence="2 3">
    <name type="scientific">Neurospora tetraspora</name>
    <dbReference type="NCBI Taxonomy" id="94610"/>
    <lineage>
        <taxon>Eukaryota</taxon>
        <taxon>Fungi</taxon>
        <taxon>Dikarya</taxon>
        <taxon>Ascomycota</taxon>
        <taxon>Pezizomycotina</taxon>
        <taxon>Sordariomycetes</taxon>
        <taxon>Sordariomycetidae</taxon>
        <taxon>Sordariales</taxon>
        <taxon>Sordariaceae</taxon>
        <taxon>Neurospora</taxon>
    </lineage>
</organism>
<dbReference type="GeneID" id="87866304"/>
<keyword evidence="1" id="KW-0472">Membrane</keyword>
<protein>
    <submittedName>
        <fullName evidence="2">Uncharacterized protein</fullName>
    </submittedName>
</protein>
<proteinExistence type="predicted"/>
<keyword evidence="3" id="KW-1185">Reference proteome</keyword>
<feature type="transmembrane region" description="Helical" evidence="1">
    <location>
        <begin position="12"/>
        <end position="27"/>
    </location>
</feature>
<keyword evidence="1" id="KW-1133">Transmembrane helix</keyword>
<dbReference type="EMBL" id="JAUEPP010000005">
    <property type="protein sequence ID" value="KAK3342737.1"/>
    <property type="molecule type" value="Genomic_DNA"/>
</dbReference>
<evidence type="ECO:0000313" key="3">
    <source>
        <dbReference type="Proteomes" id="UP001278500"/>
    </source>
</evidence>
<dbReference type="RefSeq" id="XP_062680530.1">
    <property type="nucleotide sequence ID" value="XM_062829150.1"/>
</dbReference>
<keyword evidence="1" id="KW-0812">Transmembrane</keyword>
<sequence length="104" mass="12072">MIWFCLESLYELVYAVLFIGIVIFDALRNPERIPGESEVRARERDQAMKQEWMDKVFHEANRGLKTNTVESVHPSLLVLKELLELVHESALYQQLKPTLTSLVS</sequence>
<reference evidence="2" key="1">
    <citation type="journal article" date="2023" name="Mol. Phylogenet. Evol.">
        <title>Genome-scale phylogeny and comparative genomics of the fungal order Sordariales.</title>
        <authorList>
            <person name="Hensen N."/>
            <person name="Bonometti L."/>
            <person name="Westerberg I."/>
            <person name="Brannstrom I.O."/>
            <person name="Guillou S."/>
            <person name="Cros-Aarteil S."/>
            <person name="Calhoun S."/>
            <person name="Haridas S."/>
            <person name="Kuo A."/>
            <person name="Mondo S."/>
            <person name="Pangilinan J."/>
            <person name="Riley R."/>
            <person name="LaButti K."/>
            <person name="Andreopoulos B."/>
            <person name="Lipzen A."/>
            <person name="Chen C."/>
            <person name="Yan M."/>
            <person name="Daum C."/>
            <person name="Ng V."/>
            <person name="Clum A."/>
            <person name="Steindorff A."/>
            <person name="Ohm R.A."/>
            <person name="Martin F."/>
            <person name="Silar P."/>
            <person name="Natvig D.O."/>
            <person name="Lalanne C."/>
            <person name="Gautier V."/>
            <person name="Ament-Velasquez S.L."/>
            <person name="Kruys A."/>
            <person name="Hutchinson M.I."/>
            <person name="Powell A.J."/>
            <person name="Barry K."/>
            <person name="Miller A.N."/>
            <person name="Grigoriev I.V."/>
            <person name="Debuchy R."/>
            <person name="Gladieux P."/>
            <person name="Hiltunen Thoren M."/>
            <person name="Johannesson H."/>
        </authorList>
    </citation>
    <scope>NUCLEOTIDE SEQUENCE</scope>
    <source>
        <strain evidence="2">CBS 560.94</strain>
    </source>
</reference>
<evidence type="ECO:0000313" key="2">
    <source>
        <dbReference type="EMBL" id="KAK3342737.1"/>
    </source>
</evidence>
<evidence type="ECO:0000256" key="1">
    <source>
        <dbReference type="SAM" id="Phobius"/>
    </source>
</evidence>
<name>A0AAE0JCN6_9PEZI</name>
<accession>A0AAE0JCN6</accession>
<dbReference type="Proteomes" id="UP001278500">
    <property type="component" value="Unassembled WGS sequence"/>
</dbReference>
<dbReference type="AlphaFoldDB" id="A0AAE0JCN6"/>
<comment type="caution">
    <text evidence="2">The sequence shown here is derived from an EMBL/GenBank/DDBJ whole genome shotgun (WGS) entry which is preliminary data.</text>
</comment>
<reference evidence="2" key="2">
    <citation type="submission" date="2023-06" db="EMBL/GenBank/DDBJ databases">
        <authorList>
            <consortium name="Lawrence Berkeley National Laboratory"/>
            <person name="Haridas S."/>
            <person name="Hensen N."/>
            <person name="Bonometti L."/>
            <person name="Westerberg I."/>
            <person name="Brannstrom I.O."/>
            <person name="Guillou S."/>
            <person name="Cros-Aarteil S."/>
            <person name="Calhoun S."/>
            <person name="Kuo A."/>
            <person name="Mondo S."/>
            <person name="Pangilinan J."/>
            <person name="Riley R."/>
            <person name="Labutti K."/>
            <person name="Andreopoulos B."/>
            <person name="Lipzen A."/>
            <person name="Chen C."/>
            <person name="Yanf M."/>
            <person name="Daum C."/>
            <person name="Ng V."/>
            <person name="Clum A."/>
            <person name="Steindorff A."/>
            <person name="Ohm R."/>
            <person name="Martin F."/>
            <person name="Silar P."/>
            <person name="Natvig D."/>
            <person name="Lalanne C."/>
            <person name="Gautier V."/>
            <person name="Ament-Velasquez S.L."/>
            <person name="Kruys A."/>
            <person name="Hutchinson M.I."/>
            <person name="Powell A.J."/>
            <person name="Barry K."/>
            <person name="Miller A.N."/>
            <person name="Grigoriev I.V."/>
            <person name="Debuchy R."/>
            <person name="Gladieux P."/>
            <person name="Thoren M.H."/>
            <person name="Johannesson H."/>
        </authorList>
    </citation>
    <scope>NUCLEOTIDE SEQUENCE</scope>
    <source>
        <strain evidence="2">CBS 560.94</strain>
    </source>
</reference>